<dbReference type="InterPro" id="IPR004254">
    <property type="entry name" value="AdipoR/HlyIII-related"/>
</dbReference>
<evidence type="ECO:0000256" key="2">
    <source>
        <dbReference type="ARBA" id="ARBA00022692"/>
    </source>
</evidence>
<evidence type="ECO:0000313" key="7">
    <source>
        <dbReference type="Proteomes" id="UP001165060"/>
    </source>
</evidence>
<evidence type="ECO:0008006" key="8">
    <source>
        <dbReference type="Google" id="ProtNLM"/>
    </source>
</evidence>
<protein>
    <recommendedName>
        <fullName evidence="8">Hemolysin III</fullName>
    </recommendedName>
</protein>
<evidence type="ECO:0000256" key="1">
    <source>
        <dbReference type="ARBA" id="ARBA00004141"/>
    </source>
</evidence>
<organism evidence="6 7">
    <name type="scientific">Tetraparma gracilis</name>
    <dbReference type="NCBI Taxonomy" id="2962635"/>
    <lineage>
        <taxon>Eukaryota</taxon>
        <taxon>Sar</taxon>
        <taxon>Stramenopiles</taxon>
        <taxon>Ochrophyta</taxon>
        <taxon>Bolidophyceae</taxon>
        <taxon>Parmales</taxon>
        <taxon>Triparmaceae</taxon>
        <taxon>Tetraparma</taxon>
    </lineage>
</organism>
<evidence type="ECO:0000256" key="5">
    <source>
        <dbReference type="SAM" id="Phobius"/>
    </source>
</evidence>
<name>A0ABQ6MMR7_9STRA</name>
<sequence length="175" mass="19832">LITLYTSSTLYHSFFGLKTTKAVFSVFDHCAIYMLIAGTYTPMLSITFPDKPLYNFWMLGFLWVCTTIGVTIEAFWNKAAWKGKVSLTLYLMMGWLAVCALPDLKERLSTRALVWLFCGGVGYTAGVPFFVRNNNLDHALWHIFVMCGSIAHWWCVYEHVLPHAADIAANFQAVV</sequence>
<evidence type="ECO:0000256" key="3">
    <source>
        <dbReference type="ARBA" id="ARBA00022989"/>
    </source>
</evidence>
<dbReference type="Pfam" id="PF03006">
    <property type="entry name" value="HlyIII"/>
    <property type="match status" value="1"/>
</dbReference>
<reference evidence="6 7" key="1">
    <citation type="journal article" date="2023" name="Commun. Biol.">
        <title>Genome analysis of Parmales, the sister group of diatoms, reveals the evolutionary specialization of diatoms from phago-mixotrophs to photoautotrophs.</title>
        <authorList>
            <person name="Ban H."/>
            <person name="Sato S."/>
            <person name="Yoshikawa S."/>
            <person name="Yamada K."/>
            <person name="Nakamura Y."/>
            <person name="Ichinomiya M."/>
            <person name="Sato N."/>
            <person name="Blanc-Mathieu R."/>
            <person name="Endo H."/>
            <person name="Kuwata A."/>
            <person name="Ogata H."/>
        </authorList>
    </citation>
    <scope>NUCLEOTIDE SEQUENCE [LARGE SCALE GENOMIC DNA]</scope>
</reference>
<evidence type="ECO:0000313" key="6">
    <source>
        <dbReference type="EMBL" id="GMI28659.1"/>
    </source>
</evidence>
<feature type="transmembrane region" description="Helical" evidence="5">
    <location>
        <begin position="139"/>
        <end position="157"/>
    </location>
</feature>
<keyword evidence="4 5" id="KW-0472">Membrane</keyword>
<dbReference type="EMBL" id="BRYB01000367">
    <property type="protein sequence ID" value="GMI28659.1"/>
    <property type="molecule type" value="Genomic_DNA"/>
</dbReference>
<dbReference type="Proteomes" id="UP001165060">
    <property type="component" value="Unassembled WGS sequence"/>
</dbReference>
<dbReference type="PANTHER" id="PTHR20855:SF3">
    <property type="entry name" value="LD03007P"/>
    <property type="match status" value="1"/>
</dbReference>
<feature type="non-terminal residue" evidence="6">
    <location>
        <position position="1"/>
    </location>
</feature>
<feature type="transmembrane region" description="Helical" evidence="5">
    <location>
        <begin position="113"/>
        <end position="133"/>
    </location>
</feature>
<keyword evidence="2 5" id="KW-0812">Transmembrane</keyword>
<dbReference type="PANTHER" id="PTHR20855">
    <property type="entry name" value="ADIPOR/PROGESTIN RECEPTOR-RELATED"/>
    <property type="match status" value="1"/>
</dbReference>
<keyword evidence="7" id="KW-1185">Reference proteome</keyword>
<gene>
    <name evidence="6" type="ORF">TeGR_g11186</name>
</gene>
<comment type="caution">
    <text evidence="6">The sequence shown here is derived from an EMBL/GenBank/DDBJ whole genome shotgun (WGS) entry which is preliminary data.</text>
</comment>
<accession>A0ABQ6MMR7</accession>
<feature type="transmembrane region" description="Helical" evidence="5">
    <location>
        <begin position="84"/>
        <end position="101"/>
    </location>
</feature>
<keyword evidence="3 5" id="KW-1133">Transmembrane helix</keyword>
<comment type="subcellular location">
    <subcellularLocation>
        <location evidence="1">Membrane</location>
        <topology evidence="1">Multi-pass membrane protein</topology>
    </subcellularLocation>
</comment>
<evidence type="ECO:0000256" key="4">
    <source>
        <dbReference type="ARBA" id="ARBA00023136"/>
    </source>
</evidence>
<proteinExistence type="predicted"/>
<feature type="transmembrane region" description="Helical" evidence="5">
    <location>
        <begin position="22"/>
        <end position="41"/>
    </location>
</feature>
<feature type="transmembrane region" description="Helical" evidence="5">
    <location>
        <begin position="53"/>
        <end position="72"/>
    </location>
</feature>